<dbReference type="Pfam" id="PF04784">
    <property type="entry name" value="DUF547"/>
    <property type="match status" value="1"/>
</dbReference>
<feature type="domain" description="FYVE-type" evidence="7">
    <location>
        <begin position="2521"/>
        <end position="2578"/>
    </location>
</feature>
<feature type="region of interest" description="Disordered" evidence="6">
    <location>
        <begin position="820"/>
        <end position="869"/>
    </location>
</feature>
<keyword evidence="1" id="KW-0597">Phosphoprotein</keyword>
<dbReference type="EMBL" id="JBAMIC010000008">
    <property type="protein sequence ID" value="KAK7103380.1"/>
    <property type="molecule type" value="Genomic_DNA"/>
</dbReference>
<dbReference type="Pfam" id="PF01363">
    <property type="entry name" value="FYVE"/>
    <property type="match status" value="1"/>
</dbReference>
<dbReference type="PANTHER" id="PTHR46591:SF1">
    <property type="entry name" value="ZINC FINGER FYVE DOMAIN-CONTAINING PROTEIN 26"/>
    <property type="match status" value="1"/>
</dbReference>
<name>A0AAN9BCF7_9CAEN</name>
<dbReference type="Pfam" id="PF25569">
    <property type="entry name" value="TPR_ZFYVE26"/>
    <property type="match status" value="1"/>
</dbReference>
<feature type="compositionally biased region" description="Low complexity" evidence="6">
    <location>
        <begin position="2467"/>
        <end position="2499"/>
    </location>
</feature>
<evidence type="ECO:0000313" key="8">
    <source>
        <dbReference type="EMBL" id="KAK7103380.1"/>
    </source>
</evidence>
<feature type="compositionally biased region" description="Polar residues" evidence="6">
    <location>
        <begin position="2646"/>
        <end position="2655"/>
    </location>
</feature>
<feature type="region of interest" description="Disordered" evidence="6">
    <location>
        <begin position="582"/>
        <end position="601"/>
    </location>
</feature>
<dbReference type="InterPro" id="IPR057946">
    <property type="entry name" value="TPR_ZFYVE26"/>
</dbReference>
<dbReference type="Proteomes" id="UP001374579">
    <property type="component" value="Unassembled WGS sequence"/>
</dbReference>
<evidence type="ECO:0000259" key="7">
    <source>
        <dbReference type="PROSITE" id="PS50178"/>
    </source>
</evidence>
<evidence type="ECO:0000256" key="5">
    <source>
        <dbReference type="PROSITE-ProRule" id="PRU00091"/>
    </source>
</evidence>
<dbReference type="GO" id="GO:0000281">
    <property type="term" value="P:mitotic cytokinesis"/>
    <property type="evidence" value="ECO:0007669"/>
    <property type="project" value="InterPro"/>
</dbReference>
<evidence type="ECO:0000256" key="6">
    <source>
        <dbReference type="SAM" id="MobiDB-lite"/>
    </source>
</evidence>
<feature type="compositionally biased region" description="Low complexity" evidence="6">
    <location>
        <begin position="2633"/>
        <end position="2645"/>
    </location>
</feature>
<feature type="compositionally biased region" description="Polar residues" evidence="6">
    <location>
        <begin position="2424"/>
        <end position="2437"/>
    </location>
</feature>
<keyword evidence="3 5" id="KW-0863">Zinc-finger</keyword>
<keyword evidence="9" id="KW-1185">Reference proteome</keyword>
<dbReference type="PANTHER" id="PTHR46591">
    <property type="entry name" value="ZINC FINGER FYVE DOMAIN-CONTAINING PROTEIN 26"/>
    <property type="match status" value="1"/>
</dbReference>
<dbReference type="PROSITE" id="PS50244">
    <property type="entry name" value="S5A_REDUCTASE"/>
    <property type="match status" value="1"/>
</dbReference>
<feature type="compositionally biased region" description="Basic and acidic residues" evidence="6">
    <location>
        <begin position="750"/>
        <end position="761"/>
    </location>
</feature>
<feature type="region of interest" description="Disordered" evidence="6">
    <location>
        <begin position="2420"/>
        <end position="2517"/>
    </location>
</feature>
<dbReference type="GO" id="GO:0030496">
    <property type="term" value="C:midbody"/>
    <property type="evidence" value="ECO:0007669"/>
    <property type="project" value="TreeGrafter"/>
</dbReference>
<gene>
    <name evidence="8" type="ORF">V1264_018289</name>
</gene>
<dbReference type="InterPro" id="IPR013083">
    <property type="entry name" value="Znf_RING/FYVE/PHD"/>
</dbReference>
<dbReference type="PROSITE" id="PS50178">
    <property type="entry name" value="ZF_FYVE"/>
    <property type="match status" value="1"/>
</dbReference>
<proteinExistence type="predicted"/>
<dbReference type="SUPFAM" id="SSF57903">
    <property type="entry name" value="FYVE/PHD zinc finger"/>
    <property type="match status" value="1"/>
</dbReference>
<dbReference type="GO" id="GO:0032266">
    <property type="term" value="F:phosphatidylinositol-3-phosphate binding"/>
    <property type="evidence" value="ECO:0007669"/>
    <property type="project" value="InterPro"/>
</dbReference>
<feature type="region of interest" description="Disordered" evidence="6">
    <location>
        <begin position="733"/>
        <end position="782"/>
    </location>
</feature>
<feature type="region of interest" description="Disordered" evidence="6">
    <location>
        <begin position="3083"/>
        <end position="3110"/>
    </location>
</feature>
<dbReference type="InterPro" id="IPR006869">
    <property type="entry name" value="DUF547"/>
</dbReference>
<feature type="compositionally biased region" description="Basic and acidic residues" evidence="6">
    <location>
        <begin position="850"/>
        <end position="863"/>
    </location>
</feature>
<feature type="region of interest" description="Disordered" evidence="6">
    <location>
        <begin position="1311"/>
        <end position="1349"/>
    </location>
</feature>
<dbReference type="GO" id="GO:0008270">
    <property type="term" value="F:zinc ion binding"/>
    <property type="evidence" value="ECO:0007669"/>
    <property type="project" value="UniProtKB-KW"/>
</dbReference>
<comment type="caution">
    <text evidence="8">The sequence shown here is derived from an EMBL/GenBank/DDBJ whole genome shotgun (WGS) entry which is preliminary data.</text>
</comment>
<keyword evidence="2" id="KW-0479">Metal-binding</keyword>
<dbReference type="GO" id="GO:0005765">
    <property type="term" value="C:lysosomal membrane"/>
    <property type="evidence" value="ECO:0007669"/>
    <property type="project" value="TreeGrafter"/>
</dbReference>
<evidence type="ECO:0000256" key="2">
    <source>
        <dbReference type="ARBA" id="ARBA00022723"/>
    </source>
</evidence>
<reference evidence="8 9" key="1">
    <citation type="submission" date="2024-02" db="EMBL/GenBank/DDBJ databases">
        <title>Chromosome-scale genome assembly of the rough periwinkle Littorina saxatilis.</title>
        <authorList>
            <person name="De Jode A."/>
            <person name="Faria R."/>
            <person name="Formenti G."/>
            <person name="Sims Y."/>
            <person name="Smith T.P."/>
            <person name="Tracey A."/>
            <person name="Wood J.M.D."/>
            <person name="Zagrodzka Z.B."/>
            <person name="Johannesson K."/>
            <person name="Butlin R.K."/>
            <person name="Leder E.H."/>
        </authorList>
    </citation>
    <scope>NUCLEOTIDE SEQUENCE [LARGE SCALE GENOMIC DNA]</scope>
    <source>
        <strain evidence="8">Snail1</strain>
        <tissue evidence="8">Muscle</tissue>
    </source>
</reference>
<protein>
    <recommendedName>
        <fullName evidence="7">FYVE-type domain-containing protein</fullName>
    </recommendedName>
</protein>
<sequence length="3332" mass="372276">MEQNKTAAASLSHLLAEEGETTQKHLLQCFFNYVLLGQWELARSASSLICQDSIEGDRERILKSLIDVASNPYEQSTGSRTVTSPEQLSWLAIQEYEQQIFSGTQGIDISALKQDIEFRLLLVQECGSADGSVLQEVYQYFQRHHGTGQVYSQLAAFDSRESLPRNVSDFVKKKLREHPATGHHLIAFLMPKKHLSDNKDSEALQGLYIQSINGLIDSLPPEGSKRNELCNRMFELLAFYDPEPYWNYLQIRQLFTRLITLTKTDDTNFSIERIMESLMGCTRAYLMDEFSKLLQEVDVGGVKEMVGDLSEEHKLVLHLLAGKDRDSCWQRYFVSCLKGNKHCLGLIMETCISLVKAEQFESLGQFLATTELRRLQPVVLLACWTYCQSSDSARRLLDTLWKSAGPGTHPALTAGCKKLAYQLSLIKWCLERARPLLESSESATSQPTYGERATKLLHGLETHSVLFVLHRSTQLAALDSQEVLRLLQNVARGSGDGEKKKQKSVHFHDDSQSPGTKEPISAEQELDICIYRSYCAVKNVMDSIVFCYENSDLDLMNPIRVKKVLKPKKYSAAVSIDTIANVSSSEGDESSTPSGERSDKSLGDRHFLLLQPASVEEPEASFEELYQRCVWQKIQQAREHLQHLYPLAYRVEIVENIFSLLFCRHNDILEGALTLEGESDYELEGESKTDSLEFLNMSTVSEDEGDSEKFGNSLKDDGSASSVFQQTDSAIGSLASEEKMQRSGSIEYDTPFHEQKRERSSHPRLSRSRHQDSSDNIRSSTHPDYSCGFLANDYVVRDVLAMLKDALVDLNAVKFKMQGRVQERGKQSSGSTHSPSRQSGRTAVSSIPEGGDRSSPRSPEKSSLKSNDADFNPALEKLLSRTVSSSISAEAMQKRIAQLTQHIHEAQWRFQLVAHEMIPRQPGRVLEEVVVVTDDDSYVACIADEWMTPNRPQSAEAVRSQSGRRSLSSIGTAGINPQHPSQQSVIARMLSPPDSLLTMCLTRGNFAQAAQVIKLLKISEKTREASEAAFTEAFTTTAKSISTLNVTTRETRTSSGSVRFSLEAVKSAAAAGVANATLSNFVDNLLANPNIPPLPKPQWVNEHGKETVHGSFFLLDMTTAILLDLACTMCQTWELCNNVFNIIKAKGKMGKPIKDGEDVDGTDAKQETLTAKDKRRGRSSSIRLDLKGCQRFFQQLDGMLQLGHGDSDHWTATAMHEVSAITSSSAAAGGGGKGTALTVGTQSPSVVVTSAAGQRSLVQHFRSGASVLNATVVRQYETCVREVQLSFEQTSQALLASSRLDRQESINIDESHFAKSPGIKQSPSSFTSESSHHTSSLGSGGSSLSREGPGRLEMPLLHQRMKHLIAVMEKFVPLGGLYMLFIHGRMERGMLRNYLLSMYEHVKELAYVVAECESKSSEMLILPKNYFSILQEGPVDILGRLMFVKRVLPARLEKVATKLSLNLTHIIVQSCCPQIPSKHLPPIPTPCIQGVEKVGAKSVYNSGRCEDKTTCDPDVLVRTVLKDILSAMQEISIKCNGKGIFTEMCGRQLVQSEYYVTMVTRLRGLQEVDLSVLDSRQKRLCFFTNLLNLMTIHYHLHNIRQCAHVEEWQRGGKGEGLAWGLSGLEGKHLLDMVTQLGAFCYRVGQLGVLSLFDLKYVMLHHGQNLSHKWKSLITNGGNKLAPDDPMSVFMPPAEPRLLFVVSDGCLSSPPVQVLEPSELSTQLDAAAKSYLSHTVRLDTEKRKVSLPLLLTTLSLDTPDKKRGSETHTMFDNLLNFVSINAEVSQAQLLDTMTHKAEEKEKPAEDAASKGAPEVSLTQYITDFAYVFRMENVAVTTIQSEAQSQAVPSSKPPAGFFPVGTLHRSKSYTASLSAFLPHHFLLESSGSHVDVSVSMARPASYQLTPVTLDYVRETSGLVATLLTLLCSDELDDLETQFTDDHFQTSSLPRSRASSDISLVDIRSYRYHRLVDDFPILQRHLLTYIIPLAGADNLEISHSAEPILKFVTNVIDEDVKVCLFSLHDSFQFLEMLHMMSSRLTAKRQWQALIPVLRSIPEVVVDTYPHLKLLHDFVVSCWGREFSALLPKSKPLSHSSAAAKSWMAKINTLHQLRKLYCSDTQARVVVAVCDGLPVDWGLDLLELCLSQSIQPGLCTAVKAKHHYLSVYHRITSCIKTLQIKLAMQQSDICVITSPSSSLPTSSKELQKVLAQYEDWRHVAQVSGDNPKEVMSVLIQAGDFVVVRDWAKLHQLPPDLMMEIEVWYMMSLLSASASDTLPAYQALEDLRKSRPGECVEVCQSLLKRLEDQHKVKFLTGYMLRHLTANLPEDDLEDLRLMKIGAKALLCIPKSMRGEYFHLVSCPHLILEQLLMNMKGELAGQVFEKIRDDFKEIKESKLRVAQDQFNLLLTSYARKALEVTVVQAHDGHSSNLGSPRPNSADSESSKEEVRTTPSQRLAADVMKVRKRNMDNSASPSKTDTTPSSSLRRSSILSTTPAATTTSNNRGGSAKFIMPPAPPPPDQWVPDSRAPLCMVCKLERFSMFNRRHHCRRCGRVVCAACSTKRSPVKGVPARTCDECYEQIFGTRSVSERLLECYEQIFGTRSVSERLLECYEQIFGTSESRARDEQEVYSQRMKESLSGASPSPRSSSFGHTPSQFRSSEVGHTRSLSSVVHHDLHEWKLKTDEGLNSYVREEFYYEQAPSVALCMSILEHHTDTHTSGQLILTMCDDLSSFLQPIAPGVSNPEVDYGLVISIIRELLFRAKMIFLKGGDSGMIGKCDAYQTRVDLLKILLEANYPDLPTLQELSKTDTARRLGDKLVKDERLQLALEVCTKCGVEATGVWLAWGRACLQCGDFAGARDKFAHCLKAPKDKNQAGVSSRLLMEIIDLLESLPPSGMTEIQMLLSNPASMTNLINMPIPAQQEETSVDSIVYQECMHYLRTYGTYTDHLKFLLRNGYWNKALKFVVDRRCSTEVFVESVLQPTLKAGDMTRLIEQLLMHDSSLDQWMPHLSASCRYLLKTRNFHVLYNLQIFMKDFLRAAMTCITHFYQQGSQSYRDLSERLQFLFIAQEHMQAFFDPMKWGAVRHPSITPITPPAGHSPRQRGEGGGGSQGAQLCMPKDDVTRHLRTIGLQIEVTQFLDQCLTSGSGEATAVATQFVAQAKSSTSVPTLFGNQEQRKDVVKMILLSGGKISVAFDLSMRIFSECQLKAVVVLKRVMSGMLKHQRLKEMLELLNMTEKRQILDEEEWDEVVSSALLEITEKQIEAREETETLTKMIRKEHNKINALIMTGKLRSAYLTAAKTNRVQDITRIMGAAERMGQAAVRNICKKWLEQHQK</sequence>
<dbReference type="InterPro" id="IPR017455">
    <property type="entry name" value="Znf_FYVE-rel"/>
</dbReference>
<feature type="region of interest" description="Disordered" evidence="6">
    <location>
        <begin position="701"/>
        <end position="721"/>
    </location>
</feature>
<dbReference type="Gene3D" id="3.30.40.10">
    <property type="entry name" value="Zinc/RING finger domain, C3HC4 (zinc finger)"/>
    <property type="match status" value="1"/>
</dbReference>
<dbReference type="GO" id="GO:0032465">
    <property type="term" value="P:regulation of cytokinesis"/>
    <property type="evidence" value="ECO:0007669"/>
    <property type="project" value="TreeGrafter"/>
</dbReference>
<dbReference type="InterPro" id="IPR011011">
    <property type="entry name" value="Znf_FYVE_PHD"/>
</dbReference>
<evidence type="ECO:0000256" key="4">
    <source>
        <dbReference type="ARBA" id="ARBA00022833"/>
    </source>
</evidence>
<feature type="region of interest" description="Disordered" evidence="6">
    <location>
        <begin position="2622"/>
        <end position="2658"/>
    </location>
</feature>
<feature type="compositionally biased region" description="Polar residues" evidence="6">
    <location>
        <begin position="827"/>
        <end position="845"/>
    </location>
</feature>
<keyword evidence="4" id="KW-0862">Zinc</keyword>
<dbReference type="GO" id="GO:0000724">
    <property type="term" value="P:double-strand break repair via homologous recombination"/>
    <property type="evidence" value="ECO:0007669"/>
    <property type="project" value="InterPro"/>
</dbReference>
<evidence type="ECO:0000256" key="1">
    <source>
        <dbReference type="ARBA" id="ARBA00022553"/>
    </source>
</evidence>
<feature type="region of interest" description="Disordered" evidence="6">
    <location>
        <begin position="494"/>
        <end position="519"/>
    </location>
</feature>
<feature type="compositionally biased region" description="Low complexity" evidence="6">
    <location>
        <begin position="1322"/>
        <end position="1347"/>
    </location>
</feature>
<dbReference type="SMART" id="SM00064">
    <property type="entry name" value="FYVE"/>
    <property type="match status" value="1"/>
</dbReference>
<accession>A0AAN9BCF7</accession>
<dbReference type="InterPro" id="IPR028730">
    <property type="entry name" value="ZFYVE26"/>
</dbReference>
<dbReference type="InterPro" id="IPR000306">
    <property type="entry name" value="Znf_FYVE"/>
</dbReference>
<evidence type="ECO:0000313" key="9">
    <source>
        <dbReference type="Proteomes" id="UP001374579"/>
    </source>
</evidence>
<organism evidence="8 9">
    <name type="scientific">Littorina saxatilis</name>
    <dbReference type="NCBI Taxonomy" id="31220"/>
    <lineage>
        <taxon>Eukaryota</taxon>
        <taxon>Metazoa</taxon>
        <taxon>Spiralia</taxon>
        <taxon>Lophotrochozoa</taxon>
        <taxon>Mollusca</taxon>
        <taxon>Gastropoda</taxon>
        <taxon>Caenogastropoda</taxon>
        <taxon>Littorinimorpha</taxon>
        <taxon>Littorinoidea</taxon>
        <taxon>Littorinidae</taxon>
        <taxon>Littorina</taxon>
    </lineage>
</organism>
<evidence type="ECO:0000256" key="3">
    <source>
        <dbReference type="ARBA" id="ARBA00022771"/>
    </source>
</evidence>
<dbReference type="GO" id="GO:0005813">
    <property type="term" value="C:centrosome"/>
    <property type="evidence" value="ECO:0007669"/>
    <property type="project" value="TreeGrafter"/>
</dbReference>